<sequence>MPSKYAGQSTIFDDEEVLSEDWTPDDLPERDDEINQLESAFAPATRGAGADNVFLYGKAGQGKTAAAQVELSELEYHAENESDILDLTTLFVSCEDLTTSFQVVNQIVYQLTGERMNGLSTSEAFDRMFEEFNKIGGTIILVLDEIDNIGTDDKILYSIPRARSKGYVNEDVYPSIVGISNNLKWRDNLSPKVKDSLYDESVHFVPYDAKQLGEILERRAEKAFIDEDVLGNDVIPIASAFAAQDKGSARQAIGYLRKAAKLASSKGDETVTESHVREAEALIEKERVEEGMRGLTTQGHLALAATTALELSNDTPARTKIIYGIYKTMAKKIDVNILAMRRMRDQLHDLDMQGIMIRSEFNDGSQGGHYYKYELGIETEAAVSVLSNISRLDEIDLNSIESAHR</sequence>
<comment type="caution">
    <text evidence="7">The sequence shown here is derived from an EMBL/GenBank/DDBJ whole genome shotgun (WGS) entry which is preliminary data.</text>
</comment>
<dbReference type="InterPro" id="IPR036388">
    <property type="entry name" value="WH-like_DNA-bd_sf"/>
</dbReference>
<evidence type="ECO:0000313" key="7">
    <source>
        <dbReference type="EMBL" id="RJX48006.1"/>
    </source>
</evidence>
<dbReference type="Gene3D" id="1.10.8.60">
    <property type="match status" value="1"/>
</dbReference>
<protein>
    <recommendedName>
        <fullName evidence="5">ORC1-type DNA replication protein</fullName>
    </recommendedName>
</protein>
<dbReference type="PANTHER" id="PTHR10763">
    <property type="entry name" value="CELL DIVISION CONTROL PROTEIN 6-RELATED"/>
    <property type="match status" value="1"/>
</dbReference>
<dbReference type="Pfam" id="PF09079">
    <property type="entry name" value="WHD_Cdc6"/>
    <property type="match status" value="1"/>
</dbReference>
<dbReference type="Proteomes" id="UP000281564">
    <property type="component" value="Unassembled WGS sequence"/>
</dbReference>
<dbReference type="Pfam" id="PF13191">
    <property type="entry name" value="AAA_16"/>
    <property type="match status" value="1"/>
</dbReference>
<keyword evidence="2 5" id="KW-0235">DNA replication</keyword>
<dbReference type="GO" id="GO:0006260">
    <property type="term" value="P:DNA replication"/>
    <property type="evidence" value="ECO:0007669"/>
    <property type="project" value="UniProtKB-UniRule"/>
</dbReference>
<keyword evidence="8" id="KW-1185">Reference proteome</keyword>
<dbReference type="PANTHER" id="PTHR10763:SF22">
    <property type="entry name" value="ORC1-TYPE DNA REPLICATION PROTEIN"/>
    <property type="match status" value="1"/>
</dbReference>
<evidence type="ECO:0000256" key="3">
    <source>
        <dbReference type="ARBA" id="ARBA00022741"/>
    </source>
</evidence>
<dbReference type="Gene3D" id="1.10.10.10">
    <property type="entry name" value="Winged helix-like DNA-binding domain superfamily/Winged helix DNA-binding domain"/>
    <property type="match status" value="1"/>
</dbReference>
<dbReference type="SMART" id="SM01074">
    <property type="entry name" value="Cdc6_C"/>
    <property type="match status" value="1"/>
</dbReference>
<dbReference type="InterPro" id="IPR055237">
    <property type="entry name" value="Cdc6_lid"/>
</dbReference>
<keyword evidence="4 5" id="KW-0067">ATP-binding</keyword>
<proteinExistence type="inferred from homology"/>
<feature type="binding site" evidence="5">
    <location>
        <position position="207"/>
    </location>
    <ligand>
        <name>ATP</name>
        <dbReference type="ChEBI" id="CHEBI:30616"/>
    </ligand>
</feature>
<comment type="caution">
    <text evidence="5">Lacks conserved residue(s) required for the propagation of feature annotation.</text>
</comment>
<dbReference type="EMBL" id="QMDW01000027">
    <property type="protein sequence ID" value="RJX48006.1"/>
    <property type="molecule type" value="Genomic_DNA"/>
</dbReference>
<dbReference type="InterPro" id="IPR041664">
    <property type="entry name" value="AAA_16"/>
</dbReference>
<dbReference type="InterPro" id="IPR036390">
    <property type="entry name" value="WH_DNA-bd_sf"/>
</dbReference>
<evidence type="ECO:0000259" key="6">
    <source>
        <dbReference type="SMART" id="SM01074"/>
    </source>
</evidence>
<gene>
    <name evidence="7" type="ORF">DP106_13385</name>
</gene>
<dbReference type="Pfam" id="PF22703">
    <property type="entry name" value="Cdc6_lid"/>
    <property type="match status" value="1"/>
</dbReference>
<evidence type="ECO:0000256" key="2">
    <source>
        <dbReference type="ARBA" id="ARBA00022705"/>
    </source>
</evidence>
<dbReference type="GO" id="GO:0005524">
    <property type="term" value="F:ATP binding"/>
    <property type="evidence" value="ECO:0007669"/>
    <property type="project" value="UniProtKB-UniRule"/>
</dbReference>
<dbReference type="HAMAP" id="MF_01407">
    <property type="entry name" value="ORC1_type_DNA_replic_protein"/>
    <property type="match status" value="1"/>
</dbReference>
<dbReference type="InterPro" id="IPR014277">
    <property type="entry name" value="Orc1/Cdc6_arc"/>
</dbReference>
<feature type="binding site" evidence="5">
    <location>
        <position position="219"/>
    </location>
    <ligand>
        <name>ATP</name>
        <dbReference type="ChEBI" id="CHEBI:30616"/>
    </ligand>
</feature>
<comment type="function">
    <text evidence="5">Involved in regulation of DNA replication.</text>
</comment>
<feature type="domain" description="Cdc6 C-terminal" evidence="6">
    <location>
        <begin position="303"/>
        <end position="386"/>
    </location>
</feature>
<evidence type="ECO:0000256" key="5">
    <source>
        <dbReference type="HAMAP-Rule" id="MF_01407"/>
    </source>
</evidence>
<keyword evidence="7" id="KW-0131">Cell cycle</keyword>
<comment type="similarity">
    <text evidence="1 5">Belongs to the CDC6/cdc18 family.</text>
</comment>
<dbReference type="NCBIfam" id="TIGR02928">
    <property type="entry name" value="orc1/cdc6 family replication initiation protein"/>
    <property type="match status" value="1"/>
</dbReference>
<dbReference type="AlphaFoldDB" id="A0A3A6Q6N3"/>
<dbReference type="Gene3D" id="3.40.50.300">
    <property type="entry name" value="P-loop containing nucleotide triphosphate hydrolases"/>
    <property type="match status" value="1"/>
</dbReference>
<keyword evidence="3 5" id="KW-0547">Nucleotide-binding</keyword>
<accession>A0A3A6Q6N3</accession>
<organism evidence="7 8">
    <name type="scientific">Halonotius pteroides</name>
    <dbReference type="NCBI Taxonomy" id="268735"/>
    <lineage>
        <taxon>Archaea</taxon>
        <taxon>Methanobacteriati</taxon>
        <taxon>Methanobacteriota</taxon>
        <taxon>Stenosarchaea group</taxon>
        <taxon>Halobacteria</taxon>
        <taxon>Halobacteriales</taxon>
        <taxon>Haloferacaceae</taxon>
        <taxon>Halonotius</taxon>
    </lineage>
</organism>
<keyword evidence="7" id="KW-0132">Cell division</keyword>
<reference evidence="7 8" key="1">
    <citation type="submission" date="2018-06" db="EMBL/GenBank/DDBJ databases">
        <title>Halonotius sp. F13-13 a new haloarchaeeon isolated from a solar saltern from Isla Cristina, Huelva, Spain.</title>
        <authorList>
            <person name="Duran-Viseras A."/>
            <person name="Sanchez-Porro C."/>
            <person name="Ventosa A."/>
        </authorList>
    </citation>
    <scope>NUCLEOTIDE SEQUENCE [LARGE SCALE GENOMIC DNA]</scope>
    <source>
        <strain evidence="7 8">CECT 7525</strain>
    </source>
</reference>
<dbReference type="GO" id="GO:0051301">
    <property type="term" value="P:cell division"/>
    <property type="evidence" value="ECO:0007669"/>
    <property type="project" value="UniProtKB-KW"/>
</dbReference>
<dbReference type="OrthoDB" id="195574at2157"/>
<dbReference type="SUPFAM" id="SSF52540">
    <property type="entry name" value="P-loop containing nucleoside triphosphate hydrolases"/>
    <property type="match status" value="1"/>
</dbReference>
<evidence type="ECO:0000256" key="4">
    <source>
        <dbReference type="ARBA" id="ARBA00022840"/>
    </source>
</evidence>
<dbReference type="CDD" id="cd08768">
    <property type="entry name" value="Cdc6_C"/>
    <property type="match status" value="1"/>
</dbReference>
<dbReference type="InterPro" id="IPR027417">
    <property type="entry name" value="P-loop_NTPase"/>
</dbReference>
<name>A0A3A6Q6N3_9EURY</name>
<evidence type="ECO:0000256" key="1">
    <source>
        <dbReference type="ARBA" id="ARBA00006184"/>
    </source>
</evidence>
<dbReference type="InterPro" id="IPR050311">
    <property type="entry name" value="ORC1/CDC6"/>
</dbReference>
<dbReference type="InterPro" id="IPR015163">
    <property type="entry name" value="Cdc6_C"/>
</dbReference>
<dbReference type="RefSeq" id="WP_120086098.1">
    <property type="nucleotide sequence ID" value="NZ_QMDW01000027.1"/>
</dbReference>
<evidence type="ECO:0000313" key="8">
    <source>
        <dbReference type="Proteomes" id="UP000281564"/>
    </source>
</evidence>
<dbReference type="SUPFAM" id="SSF46785">
    <property type="entry name" value="Winged helix' DNA-binding domain"/>
    <property type="match status" value="1"/>
</dbReference>